<evidence type="ECO:0000256" key="6">
    <source>
        <dbReference type="ARBA" id="ARBA00022833"/>
    </source>
</evidence>
<dbReference type="GO" id="GO:0003677">
    <property type="term" value="F:DNA binding"/>
    <property type="evidence" value="ECO:0007669"/>
    <property type="project" value="InterPro"/>
</dbReference>
<name>A0A0U1DBA7_9MYCO</name>
<keyword evidence="3" id="KW-0479">Metal-binding</keyword>
<comment type="similarity">
    <text evidence="2">Belongs to the AP endonuclease 2 family.</text>
</comment>
<dbReference type="PROSITE" id="PS00730">
    <property type="entry name" value="AP_NUCLEASE_F2_2"/>
    <property type="match status" value="1"/>
</dbReference>
<dbReference type="InterPro" id="IPR036237">
    <property type="entry name" value="Xyl_isomerase-like_sf"/>
</dbReference>
<evidence type="ECO:0000256" key="7">
    <source>
        <dbReference type="ARBA" id="ARBA00023204"/>
    </source>
</evidence>
<dbReference type="NCBIfam" id="NF002198">
    <property type="entry name" value="PRK01060.1-3"/>
    <property type="match status" value="1"/>
</dbReference>
<dbReference type="GO" id="GO:0008081">
    <property type="term" value="F:phosphoric diester hydrolase activity"/>
    <property type="evidence" value="ECO:0007669"/>
    <property type="project" value="TreeGrafter"/>
</dbReference>
<dbReference type="SUPFAM" id="SSF51658">
    <property type="entry name" value="Xylose isomerase-like"/>
    <property type="match status" value="1"/>
</dbReference>
<keyword evidence="4" id="KW-0227">DNA damage</keyword>
<keyword evidence="7" id="KW-0234">DNA repair</keyword>
<dbReference type="GO" id="GO:0006284">
    <property type="term" value="P:base-excision repair"/>
    <property type="evidence" value="ECO:0007669"/>
    <property type="project" value="TreeGrafter"/>
</dbReference>
<evidence type="ECO:0000256" key="2">
    <source>
        <dbReference type="ARBA" id="ARBA00005340"/>
    </source>
</evidence>
<dbReference type="PROSITE" id="PS00729">
    <property type="entry name" value="AP_NUCLEASE_F2_1"/>
    <property type="match status" value="1"/>
</dbReference>
<proteinExistence type="inferred from homology"/>
<dbReference type="InterPro" id="IPR001719">
    <property type="entry name" value="AP_endonuc_2"/>
</dbReference>
<reference evidence="10" key="1">
    <citation type="submission" date="2015-03" db="EMBL/GenBank/DDBJ databases">
        <authorList>
            <person name="Urmite Genomes"/>
        </authorList>
    </citation>
    <scope>NUCLEOTIDE SEQUENCE [LARGE SCALE GENOMIC DNA]</scope>
    <source>
        <strain evidence="10">CSUR P1344</strain>
    </source>
</reference>
<dbReference type="PROSITE" id="PS51432">
    <property type="entry name" value="AP_NUCLEASE_F2_4"/>
    <property type="match status" value="1"/>
</dbReference>
<dbReference type="Gene3D" id="3.20.20.150">
    <property type="entry name" value="Divalent-metal-dependent TIM barrel enzymes"/>
    <property type="match status" value="1"/>
</dbReference>
<dbReference type="AlphaFoldDB" id="A0A0U1DBA7"/>
<dbReference type="InterPro" id="IPR013022">
    <property type="entry name" value="Xyl_isomerase-like_TIM-brl"/>
</dbReference>
<dbReference type="Proteomes" id="UP000199601">
    <property type="component" value="Unassembled WGS sequence"/>
</dbReference>
<keyword evidence="5" id="KW-0378">Hydrolase</keyword>
<evidence type="ECO:0000256" key="1">
    <source>
        <dbReference type="ARBA" id="ARBA00001947"/>
    </source>
</evidence>
<keyword evidence="9" id="KW-0255">Endonuclease</keyword>
<protein>
    <submittedName>
        <fullName evidence="9">Endonuclease IV</fullName>
    </submittedName>
</protein>
<evidence type="ECO:0000256" key="4">
    <source>
        <dbReference type="ARBA" id="ARBA00022763"/>
    </source>
</evidence>
<comment type="cofactor">
    <cofactor evidence="1">
        <name>Zn(2+)</name>
        <dbReference type="ChEBI" id="CHEBI:29105"/>
    </cofactor>
</comment>
<accession>A0A0U1DBA7</accession>
<dbReference type="PANTHER" id="PTHR21445:SF0">
    <property type="entry name" value="APURINIC-APYRIMIDINIC ENDONUCLEASE"/>
    <property type="match status" value="1"/>
</dbReference>
<evidence type="ECO:0000313" key="9">
    <source>
        <dbReference type="EMBL" id="CQD10988.1"/>
    </source>
</evidence>
<sequence>MPSRRKVARRGLPQCDSASARRTRLGRVLIGSHVRNDDPLAAAEADGADVVQFFLSNPQSWKKPKPREDAEALKASAVPLYVHAPYLINVASANNRIRIPSRKILQDTCDAASEIDATAVIVHGGHADDDDMEAGFERWVKALDYLETDMQVYLENTAGGDHAMARHFDTIGRLWDHIGDKGIGFCLDTCHAWAAGEQLIDAVDRIKALTGRIDLVHCNDSRDAAGSGADRHANFGTGQIDPELLAAVVKAADAPVICETADEGRKDDIAFLREKTSG</sequence>
<evidence type="ECO:0000256" key="3">
    <source>
        <dbReference type="ARBA" id="ARBA00022723"/>
    </source>
</evidence>
<evidence type="ECO:0000256" key="5">
    <source>
        <dbReference type="ARBA" id="ARBA00022801"/>
    </source>
</evidence>
<evidence type="ECO:0000313" key="10">
    <source>
        <dbReference type="Proteomes" id="UP000199601"/>
    </source>
</evidence>
<keyword evidence="9" id="KW-0540">Nuclease</keyword>
<dbReference type="GO" id="GO:0008270">
    <property type="term" value="F:zinc ion binding"/>
    <property type="evidence" value="ECO:0007669"/>
    <property type="project" value="InterPro"/>
</dbReference>
<evidence type="ECO:0000259" key="8">
    <source>
        <dbReference type="Pfam" id="PF01261"/>
    </source>
</evidence>
<feature type="domain" description="Xylose isomerase-like TIM barrel" evidence="8">
    <location>
        <begin position="41"/>
        <end position="274"/>
    </location>
</feature>
<organism evidence="9 10">
    <name type="scientific">Mycobacterium europaeum</name>
    <dbReference type="NCBI Taxonomy" id="761804"/>
    <lineage>
        <taxon>Bacteria</taxon>
        <taxon>Bacillati</taxon>
        <taxon>Actinomycetota</taxon>
        <taxon>Actinomycetes</taxon>
        <taxon>Mycobacteriales</taxon>
        <taxon>Mycobacteriaceae</taxon>
        <taxon>Mycobacterium</taxon>
        <taxon>Mycobacterium simiae complex</taxon>
    </lineage>
</organism>
<dbReference type="CDD" id="cd00019">
    <property type="entry name" value="AP2Ec"/>
    <property type="match status" value="1"/>
</dbReference>
<dbReference type="PANTHER" id="PTHR21445">
    <property type="entry name" value="ENDONUCLEASE IV ENDODEOXYRIBONUCLEASE IV"/>
    <property type="match status" value="1"/>
</dbReference>
<keyword evidence="6" id="KW-0862">Zinc</keyword>
<dbReference type="EMBL" id="CTEC01000001">
    <property type="protein sequence ID" value="CQD10988.1"/>
    <property type="molecule type" value="Genomic_DNA"/>
</dbReference>
<dbReference type="GO" id="GO:0003906">
    <property type="term" value="F:DNA-(apurinic or apyrimidinic site) endonuclease activity"/>
    <property type="evidence" value="ECO:0007669"/>
    <property type="project" value="TreeGrafter"/>
</dbReference>
<dbReference type="SMART" id="SM00518">
    <property type="entry name" value="AP2Ec"/>
    <property type="match status" value="1"/>
</dbReference>
<gene>
    <name evidence="9" type="ORF">BN000_02281</name>
</gene>
<dbReference type="InterPro" id="IPR018246">
    <property type="entry name" value="AP_endonuc_F2_Zn_BS"/>
</dbReference>
<dbReference type="PROSITE" id="PS00731">
    <property type="entry name" value="AP_NUCLEASE_F2_3"/>
    <property type="match status" value="1"/>
</dbReference>
<dbReference type="Pfam" id="PF01261">
    <property type="entry name" value="AP_endonuc_2"/>
    <property type="match status" value="1"/>
</dbReference>
<keyword evidence="10" id="KW-1185">Reference proteome</keyword>